<keyword evidence="4" id="KW-1185">Reference proteome</keyword>
<organism evidence="3 4">
    <name type="scientific">Pelagibaculum spongiae</name>
    <dbReference type="NCBI Taxonomy" id="2080658"/>
    <lineage>
        <taxon>Bacteria</taxon>
        <taxon>Pseudomonadati</taxon>
        <taxon>Pseudomonadota</taxon>
        <taxon>Gammaproteobacteria</taxon>
        <taxon>Oceanospirillales</taxon>
        <taxon>Pelagibaculum</taxon>
    </lineage>
</organism>
<reference evidence="3 4" key="1">
    <citation type="submission" date="2018-04" db="EMBL/GenBank/DDBJ databases">
        <title>Thalassorhabdus spongiae gen. nov., sp. nov., isolated from a marine sponge in South-West Iceland.</title>
        <authorList>
            <person name="Knobloch S."/>
            <person name="Daussin A."/>
            <person name="Johannsson R."/>
            <person name="Marteinsson V.T."/>
        </authorList>
    </citation>
    <scope>NUCLEOTIDE SEQUENCE [LARGE SCALE GENOMIC DNA]</scope>
    <source>
        <strain evidence="3 4">Hp12</strain>
    </source>
</reference>
<name>A0A2V1GXE6_9GAMM</name>
<protein>
    <recommendedName>
        <fullName evidence="2">UPF0033 domain-containing protein</fullName>
    </recommendedName>
</protein>
<dbReference type="EMBL" id="QDDL01000003">
    <property type="protein sequence ID" value="PVZ69668.1"/>
    <property type="molecule type" value="Genomic_DNA"/>
</dbReference>
<evidence type="ECO:0000256" key="1">
    <source>
        <dbReference type="ARBA" id="ARBA00008984"/>
    </source>
</evidence>
<dbReference type="PANTHER" id="PTHR33279">
    <property type="entry name" value="SULFUR CARRIER PROTEIN YEDF-RELATED"/>
    <property type="match status" value="1"/>
</dbReference>
<evidence type="ECO:0000259" key="2">
    <source>
        <dbReference type="Pfam" id="PF01206"/>
    </source>
</evidence>
<dbReference type="Pfam" id="PF01206">
    <property type="entry name" value="TusA"/>
    <property type="match status" value="1"/>
</dbReference>
<dbReference type="SUPFAM" id="SSF64307">
    <property type="entry name" value="SirA-like"/>
    <property type="match status" value="1"/>
</dbReference>
<comment type="caution">
    <text evidence="3">The sequence shown here is derived from an EMBL/GenBank/DDBJ whole genome shotgun (WGS) entry which is preliminary data.</text>
</comment>
<dbReference type="Proteomes" id="UP000244906">
    <property type="component" value="Unassembled WGS sequence"/>
</dbReference>
<feature type="domain" description="UPF0033" evidence="2">
    <location>
        <begin position="4"/>
        <end position="71"/>
    </location>
</feature>
<comment type="similarity">
    <text evidence="1">Belongs to the sulfur carrier protein TusA family.</text>
</comment>
<accession>A0A2V1GXE6</accession>
<dbReference type="OrthoDB" id="9797352at2"/>
<dbReference type="CDD" id="cd00291">
    <property type="entry name" value="SirA_YedF_YeeD"/>
    <property type="match status" value="1"/>
</dbReference>
<dbReference type="RefSeq" id="WP_116687001.1">
    <property type="nucleotide sequence ID" value="NZ_CAWNYD010000003.1"/>
</dbReference>
<sequence>MNCVDARDLACPLPLLRLKRALTEVASGESVTIMTTDSGSIKDIPAFCRQVGHQLISCVEKPDHYVIQVEKN</sequence>
<dbReference type="Gene3D" id="3.30.110.40">
    <property type="entry name" value="TusA-like domain"/>
    <property type="match status" value="1"/>
</dbReference>
<dbReference type="InterPro" id="IPR036868">
    <property type="entry name" value="TusA-like_sf"/>
</dbReference>
<dbReference type="AlphaFoldDB" id="A0A2V1GXE6"/>
<evidence type="ECO:0000313" key="3">
    <source>
        <dbReference type="EMBL" id="PVZ69668.1"/>
    </source>
</evidence>
<proteinExistence type="inferred from homology"/>
<dbReference type="PANTHER" id="PTHR33279:SF6">
    <property type="entry name" value="SULFUR CARRIER PROTEIN YEDF-RELATED"/>
    <property type="match status" value="1"/>
</dbReference>
<gene>
    <name evidence="3" type="ORF">DC094_10220</name>
</gene>
<evidence type="ECO:0000313" key="4">
    <source>
        <dbReference type="Proteomes" id="UP000244906"/>
    </source>
</evidence>
<dbReference type="InterPro" id="IPR001455">
    <property type="entry name" value="TusA-like"/>
</dbReference>